<keyword evidence="3" id="KW-1185">Reference proteome</keyword>
<evidence type="ECO:0000313" key="3">
    <source>
        <dbReference type="Proteomes" id="UP000431269"/>
    </source>
</evidence>
<proteinExistence type="predicted"/>
<dbReference type="AlphaFoldDB" id="A0A6I6MG84"/>
<keyword evidence="1" id="KW-1133">Transmembrane helix</keyword>
<feature type="transmembrane region" description="Helical" evidence="1">
    <location>
        <begin position="68"/>
        <end position="86"/>
    </location>
</feature>
<dbReference type="Proteomes" id="UP000431269">
    <property type="component" value="Chromosome"/>
</dbReference>
<feature type="transmembrane region" description="Helical" evidence="1">
    <location>
        <begin position="322"/>
        <end position="341"/>
    </location>
</feature>
<keyword evidence="1" id="KW-0472">Membrane</keyword>
<keyword evidence="1" id="KW-0812">Transmembrane</keyword>
<feature type="transmembrane region" description="Helical" evidence="1">
    <location>
        <begin position="250"/>
        <end position="271"/>
    </location>
</feature>
<dbReference type="EMBL" id="CP047045">
    <property type="protein sequence ID" value="QGZ93645.1"/>
    <property type="molecule type" value="Genomic_DNA"/>
</dbReference>
<name>A0A6I6MG84_9CAUL</name>
<organism evidence="2 3">
    <name type="scientific">Terricaulis silvestris</name>
    <dbReference type="NCBI Taxonomy" id="2686094"/>
    <lineage>
        <taxon>Bacteria</taxon>
        <taxon>Pseudomonadati</taxon>
        <taxon>Pseudomonadota</taxon>
        <taxon>Alphaproteobacteria</taxon>
        <taxon>Caulobacterales</taxon>
        <taxon>Caulobacteraceae</taxon>
        <taxon>Terricaulis</taxon>
    </lineage>
</organism>
<feature type="transmembrane region" description="Helical" evidence="1">
    <location>
        <begin position="479"/>
        <end position="501"/>
    </location>
</feature>
<evidence type="ECO:0000313" key="2">
    <source>
        <dbReference type="EMBL" id="QGZ93645.1"/>
    </source>
</evidence>
<accession>A0A6I6MG84</accession>
<reference evidence="3" key="1">
    <citation type="submission" date="2019-12" db="EMBL/GenBank/DDBJ databases">
        <title>Complete genome of Terracaulis silvestris 0127_4.</title>
        <authorList>
            <person name="Vieira S."/>
            <person name="Riedel T."/>
            <person name="Sproer C."/>
            <person name="Pascual J."/>
            <person name="Boedeker C."/>
            <person name="Overmann J."/>
        </authorList>
    </citation>
    <scope>NUCLEOTIDE SEQUENCE [LARGE SCALE GENOMIC DNA]</scope>
    <source>
        <strain evidence="3">0127_4</strain>
    </source>
</reference>
<evidence type="ECO:0000256" key="1">
    <source>
        <dbReference type="SAM" id="Phobius"/>
    </source>
</evidence>
<sequence length="757" mass="83862">MTDAVAPDMAEGQGGLTMNWLGRWARWQFASAQGLVVLWMIVAFGALAGVAIWHFYRSPILASAEVQALFASSSVIAYLPALLLLRDSRSDLAEGPRVYLSLATLATLGALASLAYVDANSAAPYLRGSRLGAAVPIILITGFFAYLAASFLPRILNAARFAAYDRERRDQRRAELEAQARAKAQSQSDAFGRVVAPDAPVVPTDAEETIVETRDAEAMGALIATVTVLLIGGLAYVAGDGAALSLQTRFGLVLCFCVIGLFAAVVFVDALAEAAPVRSLANGLEWVARRFYWLAAFYDWVDTILVRISAHVAGMGHRSMAMRYLTLAGSLAALCVMGWYLPAPYGLIPTFFVFVLAISVSRLWSWVEEDRALAAMTEYRTTAPYRMDFREDFRDETLLGFIFVFLAAPIAMMQAHNGAVFGPDLFSNAEGRSFGDWFGFFGIELAKAIPIVDWAEIYGVETSSDMIAIHGAASRHAIFLARVMVDLVLIASLAQAIGVWTRNRQQKELYRNRHISRLDPFVERVELARAIRGTKSSSADGAADFDLTRLRLNAFVDFRRYLDTQLRQIYGSTRNSDTRAFIEAIAKQRNLQLSHPIELAIGTAEGSKDEEILFRTFHLALREHDENVRYIEPDDLYRILTGIRTTQGLHAFKREVVHTMCRIAEPSETVELLSGLAGGEKGEKFQYAKDHMIKAIGLVTRRMSDVAEVQRVRAEVRRIARLRNAPSQPAVRSALRTIDESLRRLGVKVRRRSDDEE</sequence>
<feature type="transmembrane region" description="Helical" evidence="1">
    <location>
        <begin position="98"/>
        <end position="119"/>
    </location>
</feature>
<feature type="transmembrane region" description="Helical" evidence="1">
    <location>
        <begin position="347"/>
        <end position="367"/>
    </location>
</feature>
<feature type="transmembrane region" description="Helical" evidence="1">
    <location>
        <begin position="131"/>
        <end position="152"/>
    </location>
</feature>
<feature type="transmembrane region" description="Helical" evidence="1">
    <location>
        <begin position="36"/>
        <end position="56"/>
    </location>
</feature>
<feature type="transmembrane region" description="Helical" evidence="1">
    <location>
        <begin position="218"/>
        <end position="238"/>
    </location>
</feature>
<feature type="transmembrane region" description="Helical" evidence="1">
    <location>
        <begin position="397"/>
        <end position="415"/>
    </location>
</feature>
<gene>
    <name evidence="2" type="ORF">DSM104635_00457</name>
</gene>
<protein>
    <submittedName>
        <fullName evidence="2">Uncharacterized protein</fullName>
    </submittedName>
</protein>
<dbReference type="KEGG" id="tsv:DSM104635_00457"/>